<dbReference type="EMBL" id="CP051167">
    <property type="protein sequence ID" value="QIZ71466.1"/>
    <property type="molecule type" value="Genomic_DNA"/>
</dbReference>
<sequence length="187" mass="20797">MFDSLDRILGSMAATRFVRQQQAYTQLLKTWAEVVGSPAARYSRPLSCDRGILKVATASAVWAQTLTLKRHQIVGQLRDRGYPELKDIRCSTRDWSQTAIATQEVAELQQLWQQHPSRLPDEPPTPAQASPEAATDAKTAFQSWAAQTQAKSACFPLCPQCQAPTPPGELERWSVCALCAARRWSGR</sequence>
<dbReference type="PANTHER" id="PTHR36456:SF1">
    <property type="entry name" value="UPF0232 PROTEIN SCO3875"/>
    <property type="match status" value="1"/>
</dbReference>
<keyword evidence="3" id="KW-1185">Reference proteome</keyword>
<evidence type="ECO:0000313" key="2">
    <source>
        <dbReference type="EMBL" id="QIZ71466.1"/>
    </source>
</evidence>
<dbReference type="AlphaFoldDB" id="A0A6H1TZ33"/>
<dbReference type="InterPro" id="IPR007922">
    <property type="entry name" value="DciA-like"/>
</dbReference>
<feature type="region of interest" description="Disordered" evidence="1">
    <location>
        <begin position="116"/>
        <end position="138"/>
    </location>
</feature>
<dbReference type="KEGG" id="oxy:HCG48_13475"/>
<reference evidence="2 3" key="1">
    <citation type="submission" date="2020-04" db="EMBL/GenBank/DDBJ databases">
        <authorList>
            <person name="Basu S."/>
            <person name="Maruthanayagam V."/>
            <person name="Chakraborty S."/>
            <person name="Pramanik A."/>
            <person name="Mukherjee J."/>
            <person name="Brink B."/>
        </authorList>
    </citation>
    <scope>NUCLEOTIDE SEQUENCE [LARGE SCALE GENOMIC DNA]</scope>
    <source>
        <strain evidence="2 3">AP17</strain>
    </source>
</reference>
<gene>
    <name evidence="2" type="ORF">HCG48_13475</name>
</gene>
<organism evidence="2 3">
    <name type="scientific">Oxynema aestuarii AP17</name>
    <dbReference type="NCBI Taxonomy" id="2064643"/>
    <lineage>
        <taxon>Bacteria</taxon>
        <taxon>Bacillati</taxon>
        <taxon>Cyanobacteriota</taxon>
        <taxon>Cyanophyceae</taxon>
        <taxon>Oscillatoriophycideae</taxon>
        <taxon>Oscillatoriales</taxon>
        <taxon>Oscillatoriaceae</taxon>
        <taxon>Oxynema</taxon>
        <taxon>Oxynema aestuarii</taxon>
    </lineage>
</organism>
<proteinExistence type="predicted"/>
<evidence type="ECO:0000313" key="3">
    <source>
        <dbReference type="Proteomes" id="UP000500857"/>
    </source>
</evidence>
<protein>
    <submittedName>
        <fullName evidence="2">DUF721 domain-containing protein</fullName>
    </submittedName>
</protein>
<evidence type="ECO:0000256" key="1">
    <source>
        <dbReference type="SAM" id="MobiDB-lite"/>
    </source>
</evidence>
<dbReference type="RefSeq" id="WP_168569618.1">
    <property type="nucleotide sequence ID" value="NZ_CP051167.1"/>
</dbReference>
<dbReference type="Proteomes" id="UP000500857">
    <property type="component" value="Chromosome"/>
</dbReference>
<dbReference type="PANTHER" id="PTHR36456">
    <property type="entry name" value="UPF0232 PROTEIN SCO3875"/>
    <property type="match status" value="1"/>
</dbReference>
<name>A0A6H1TZ33_9CYAN</name>
<accession>A0A6H1TZ33</accession>
<dbReference type="Pfam" id="PF05258">
    <property type="entry name" value="DciA"/>
    <property type="match status" value="1"/>
</dbReference>